<dbReference type="OrthoDB" id="9804698at2"/>
<evidence type="ECO:0000256" key="9">
    <source>
        <dbReference type="ARBA" id="ARBA00031449"/>
    </source>
</evidence>
<dbReference type="InterPro" id="IPR007115">
    <property type="entry name" value="6-PTP_synth/QueD"/>
</dbReference>
<keyword evidence="12" id="KW-1185">Reference proteome</keyword>
<evidence type="ECO:0000313" key="11">
    <source>
        <dbReference type="EMBL" id="PWN06839.1"/>
    </source>
</evidence>
<dbReference type="SUPFAM" id="SSF55620">
    <property type="entry name" value="Tetrahydrobiopterin biosynthesis enzymes-like"/>
    <property type="match status" value="1"/>
</dbReference>
<dbReference type="RefSeq" id="WP_109646158.1">
    <property type="nucleotide sequence ID" value="NZ_QGGB01000005.1"/>
</dbReference>
<dbReference type="PANTHER" id="PTHR12589:SF7">
    <property type="entry name" value="6-PYRUVOYL TETRAHYDROBIOPTERIN SYNTHASE"/>
    <property type="match status" value="1"/>
</dbReference>
<evidence type="ECO:0000256" key="10">
    <source>
        <dbReference type="ARBA" id="ARBA00048807"/>
    </source>
</evidence>
<proteinExistence type="inferred from homology"/>
<dbReference type="FunFam" id="3.30.479.10:FF:000003">
    <property type="entry name" value="6-pyruvoyl tetrahydrobiopterin synthase"/>
    <property type="match status" value="1"/>
</dbReference>
<evidence type="ECO:0000256" key="6">
    <source>
        <dbReference type="ARBA" id="ARBA00022723"/>
    </source>
</evidence>
<evidence type="ECO:0000256" key="3">
    <source>
        <dbReference type="ARBA" id="ARBA00008900"/>
    </source>
</evidence>
<comment type="pathway">
    <text evidence="2">Purine metabolism; 7-cyano-7-deazaguanine biosynthesis.</text>
</comment>
<evidence type="ECO:0000256" key="2">
    <source>
        <dbReference type="ARBA" id="ARBA00005061"/>
    </source>
</evidence>
<evidence type="ECO:0000313" key="12">
    <source>
        <dbReference type="Proteomes" id="UP000245533"/>
    </source>
</evidence>
<organism evidence="11 12">
    <name type="scientific">Rhodohalobacter mucosus</name>
    <dbReference type="NCBI Taxonomy" id="2079485"/>
    <lineage>
        <taxon>Bacteria</taxon>
        <taxon>Pseudomonadati</taxon>
        <taxon>Balneolota</taxon>
        <taxon>Balneolia</taxon>
        <taxon>Balneolales</taxon>
        <taxon>Balneolaceae</taxon>
        <taxon>Rhodohalobacter</taxon>
    </lineage>
</organism>
<dbReference type="AlphaFoldDB" id="A0A316TU30"/>
<comment type="catalytic activity">
    <reaction evidence="10">
        <text>7,8-dihydroneopterin 3'-triphosphate + H2O = 6-carboxy-5,6,7,8-tetrahydropterin + triphosphate + acetaldehyde + 2 H(+)</text>
        <dbReference type="Rhea" id="RHEA:27966"/>
        <dbReference type="ChEBI" id="CHEBI:15343"/>
        <dbReference type="ChEBI" id="CHEBI:15377"/>
        <dbReference type="ChEBI" id="CHEBI:15378"/>
        <dbReference type="ChEBI" id="CHEBI:18036"/>
        <dbReference type="ChEBI" id="CHEBI:58462"/>
        <dbReference type="ChEBI" id="CHEBI:61032"/>
        <dbReference type="EC" id="4.1.2.50"/>
    </reaction>
</comment>
<evidence type="ECO:0000256" key="4">
    <source>
        <dbReference type="ARBA" id="ARBA00012982"/>
    </source>
</evidence>
<dbReference type="GO" id="GO:0046872">
    <property type="term" value="F:metal ion binding"/>
    <property type="evidence" value="ECO:0007669"/>
    <property type="project" value="UniProtKB-KW"/>
</dbReference>
<evidence type="ECO:0000256" key="5">
    <source>
        <dbReference type="ARBA" id="ARBA00018141"/>
    </source>
</evidence>
<gene>
    <name evidence="11" type="ORF">DDZ15_06075</name>
</gene>
<keyword evidence="8" id="KW-0456">Lyase</keyword>
<comment type="similarity">
    <text evidence="3">Belongs to the PTPS family. QueD subfamily.</text>
</comment>
<sequence>MIYVTRKAHFNASHRLHNPEKSDQWNRETFGKCNNPNWHGHNYVIEVTVQGLPDPETGYVIDLGDLKSIIKHKILDPCDHKNLNLEVDFLEGIIPTTENLVKVFFQRLNEQVSSAAYGESKLYSVKLFETERNVAEYCPFRRD</sequence>
<dbReference type="Pfam" id="PF01242">
    <property type="entry name" value="PTPS"/>
    <property type="match status" value="1"/>
</dbReference>
<dbReference type="PANTHER" id="PTHR12589">
    <property type="entry name" value="PYRUVOYL TETRAHYDROBIOPTERIN SYNTHASE"/>
    <property type="match status" value="1"/>
</dbReference>
<keyword evidence="7" id="KW-0862">Zinc</keyword>
<name>A0A316TU30_9BACT</name>
<reference evidence="11 12" key="1">
    <citation type="submission" date="2018-05" db="EMBL/GenBank/DDBJ databases">
        <title>Rhodohalobacter halophilus gen. nov., sp. nov., a moderately halophilic member of the family Balneolaceae.</title>
        <authorList>
            <person name="Liu Z.-W."/>
        </authorList>
    </citation>
    <scope>NUCLEOTIDE SEQUENCE [LARGE SCALE GENOMIC DNA]</scope>
    <source>
        <strain evidence="11 12">8A47</strain>
    </source>
</reference>
<dbReference type="EMBL" id="QGGB01000005">
    <property type="protein sequence ID" value="PWN06839.1"/>
    <property type="molecule type" value="Genomic_DNA"/>
</dbReference>
<dbReference type="InterPro" id="IPR038418">
    <property type="entry name" value="6-PTP_synth/QueD_sf"/>
</dbReference>
<keyword evidence="6" id="KW-0479">Metal-binding</keyword>
<dbReference type="UniPathway" id="UPA00391"/>
<evidence type="ECO:0000256" key="1">
    <source>
        <dbReference type="ARBA" id="ARBA00001947"/>
    </source>
</evidence>
<comment type="caution">
    <text evidence="11">The sequence shown here is derived from an EMBL/GenBank/DDBJ whole genome shotgun (WGS) entry which is preliminary data.</text>
</comment>
<evidence type="ECO:0000256" key="8">
    <source>
        <dbReference type="ARBA" id="ARBA00023239"/>
    </source>
</evidence>
<dbReference type="Gene3D" id="3.30.479.10">
    <property type="entry name" value="6-pyruvoyl tetrahydropterin synthase/QueD"/>
    <property type="match status" value="1"/>
</dbReference>
<dbReference type="EC" id="4.1.2.50" evidence="4"/>
<dbReference type="GO" id="GO:0070497">
    <property type="term" value="F:6-carboxytetrahydropterin synthase activity"/>
    <property type="evidence" value="ECO:0007669"/>
    <property type="project" value="UniProtKB-EC"/>
</dbReference>
<protein>
    <recommendedName>
        <fullName evidence="5">6-carboxy-5,6,7,8-tetrahydropterin synthase</fullName>
        <ecNumber evidence="4">4.1.2.50</ecNumber>
    </recommendedName>
    <alternativeName>
        <fullName evidence="9">Queuosine biosynthesis protein QueD</fullName>
    </alternativeName>
</protein>
<accession>A0A316TU30</accession>
<evidence type="ECO:0000256" key="7">
    <source>
        <dbReference type="ARBA" id="ARBA00022833"/>
    </source>
</evidence>
<comment type="cofactor">
    <cofactor evidence="1">
        <name>Zn(2+)</name>
        <dbReference type="ChEBI" id="CHEBI:29105"/>
    </cofactor>
</comment>
<dbReference type="Proteomes" id="UP000245533">
    <property type="component" value="Unassembled WGS sequence"/>
</dbReference>